<evidence type="ECO:0000313" key="2">
    <source>
        <dbReference type="EMBL" id="SFA58513.1"/>
    </source>
</evidence>
<reference evidence="2 3" key="1">
    <citation type="submission" date="2016-10" db="EMBL/GenBank/DDBJ databases">
        <authorList>
            <person name="de Groot N.N."/>
        </authorList>
    </citation>
    <scope>NUCLEOTIDE SEQUENCE [LARGE SCALE GENOMIC DNA]</scope>
    <source>
        <strain evidence="2 3">DSM 44908</strain>
    </source>
</reference>
<accession>A0A1I0U3P5</accession>
<evidence type="ECO:0000256" key="1">
    <source>
        <dbReference type="SAM" id="MobiDB-lite"/>
    </source>
</evidence>
<protein>
    <submittedName>
        <fullName evidence="2">Pimeloyl-ACP methyl ester carboxylesterase</fullName>
    </submittedName>
</protein>
<proteinExistence type="predicted"/>
<gene>
    <name evidence="2" type="ORF">SAMN05444374_112138</name>
</gene>
<organism evidence="2 3">
    <name type="scientific">Rhodococcoides kroppenstedtii</name>
    <dbReference type="NCBI Taxonomy" id="293050"/>
    <lineage>
        <taxon>Bacteria</taxon>
        <taxon>Bacillati</taxon>
        <taxon>Actinomycetota</taxon>
        <taxon>Actinomycetes</taxon>
        <taxon>Mycobacteriales</taxon>
        <taxon>Nocardiaceae</taxon>
        <taxon>Rhodococcoides</taxon>
    </lineage>
</organism>
<feature type="region of interest" description="Disordered" evidence="1">
    <location>
        <begin position="63"/>
        <end position="84"/>
    </location>
</feature>
<dbReference type="EMBL" id="FOJN01000012">
    <property type="protein sequence ID" value="SFA58513.1"/>
    <property type="molecule type" value="Genomic_DNA"/>
</dbReference>
<dbReference type="AlphaFoldDB" id="A0A1I0U3P5"/>
<dbReference type="Gene3D" id="3.40.50.1820">
    <property type="entry name" value="alpha/beta hydrolase"/>
    <property type="match status" value="1"/>
</dbReference>
<evidence type="ECO:0000313" key="3">
    <source>
        <dbReference type="Proteomes" id="UP000182054"/>
    </source>
</evidence>
<sequence length="301" mass="31163">MSSAPSSGRYDMTTHTLAVDGATLTYDVHGDLSSGTPLVLAASPMDAAGFESLRSRITDRPVVTYDPRNAGRSRRDEPTAAVTPEQHADDLCTLIVALGAGPVDVFASSGGAVNALACVERHPDAMRTLVAHEPPAGGALPDRVAISAVCADIVATYDASGMGWAMAKFIGIAMHRGEVDDVYLAQPAPDPAQFGMPTDDTGDRTDPLMSNLRGLGCDFAADVDRLRQASTRIILAVGEESGGPDDGELAGRAARAIAAALGRDPVVFPGGHNGFLGGEYGQMGKPDEFAATLREVLSSAE</sequence>
<dbReference type="InterPro" id="IPR029058">
    <property type="entry name" value="AB_hydrolase_fold"/>
</dbReference>
<name>A0A1I0U3P5_9NOCA</name>
<dbReference type="SUPFAM" id="SSF53474">
    <property type="entry name" value="alpha/beta-Hydrolases"/>
    <property type="match status" value="1"/>
</dbReference>
<dbReference type="Proteomes" id="UP000182054">
    <property type="component" value="Unassembled WGS sequence"/>
</dbReference>